<dbReference type="GO" id="GO:0008420">
    <property type="term" value="F:RNA polymerase II CTD heptapeptide repeat phosphatase activity"/>
    <property type="evidence" value="ECO:0007669"/>
    <property type="project" value="UniProtKB-ARBA"/>
</dbReference>
<dbReference type="Gene3D" id="3.60.20.10">
    <property type="entry name" value="Glutamine Phosphoribosylpyrophosphate, subunit 1, domain 1"/>
    <property type="match status" value="1"/>
</dbReference>
<dbReference type="InterPro" id="IPR006811">
    <property type="entry name" value="RNA_pol_II_suA"/>
</dbReference>
<dbReference type="SUPFAM" id="SSF56235">
    <property type="entry name" value="N-terminal nucleophile aminohydrolases (Ntn hydrolases)"/>
    <property type="match status" value="1"/>
</dbReference>
<dbReference type="PROSITE" id="PS51475">
    <property type="entry name" value="PROTEASOME_ALPHA_2"/>
    <property type="match status" value="1"/>
</dbReference>
<evidence type="ECO:0000256" key="9">
    <source>
        <dbReference type="ARBA" id="ARBA00022912"/>
    </source>
</evidence>
<evidence type="ECO:0000256" key="3">
    <source>
        <dbReference type="ARBA" id="ARBA00004496"/>
    </source>
</evidence>
<dbReference type="InterPro" id="IPR023332">
    <property type="entry name" value="Proteasome_alpha-type"/>
</dbReference>
<organism evidence="17 18">
    <name type="scientific">Tetrapyrgos nigripes</name>
    <dbReference type="NCBI Taxonomy" id="182062"/>
    <lineage>
        <taxon>Eukaryota</taxon>
        <taxon>Fungi</taxon>
        <taxon>Dikarya</taxon>
        <taxon>Basidiomycota</taxon>
        <taxon>Agaricomycotina</taxon>
        <taxon>Agaricomycetes</taxon>
        <taxon>Agaricomycetidae</taxon>
        <taxon>Agaricales</taxon>
        <taxon>Marasmiineae</taxon>
        <taxon>Marasmiaceae</taxon>
        <taxon>Tetrapyrgos</taxon>
    </lineage>
</organism>
<keyword evidence="10 14" id="KW-0647">Proteasome</keyword>
<evidence type="ECO:0000256" key="12">
    <source>
        <dbReference type="ARBA" id="ARBA00047761"/>
    </source>
</evidence>
<dbReference type="GO" id="GO:0005847">
    <property type="term" value="C:mRNA cleavage and polyadenylation specificity factor complex"/>
    <property type="evidence" value="ECO:0007669"/>
    <property type="project" value="UniProtKB-ARBA"/>
</dbReference>
<dbReference type="GO" id="GO:0006511">
    <property type="term" value="P:ubiquitin-dependent protein catabolic process"/>
    <property type="evidence" value="ECO:0007669"/>
    <property type="project" value="InterPro"/>
</dbReference>
<dbReference type="InterPro" id="IPR000426">
    <property type="entry name" value="Proteasome_asu_N"/>
</dbReference>
<keyword evidence="6" id="KW-0963">Cytoplasm</keyword>
<dbReference type="PANTHER" id="PTHR20383">
    <property type="entry name" value="RNA POLYMERASE II SUBUNIT A C-TERMINAL DOMAIN PHOSPHATASE"/>
    <property type="match status" value="1"/>
</dbReference>
<feature type="compositionally biased region" description="Basic and acidic residues" evidence="15">
    <location>
        <begin position="29"/>
        <end position="39"/>
    </location>
</feature>
<evidence type="ECO:0000256" key="15">
    <source>
        <dbReference type="SAM" id="MobiDB-lite"/>
    </source>
</evidence>
<comment type="subcellular location">
    <subcellularLocation>
        <location evidence="3">Cytoplasm</location>
    </subcellularLocation>
    <subcellularLocation>
        <location evidence="2">Nucleus</location>
    </subcellularLocation>
</comment>
<dbReference type="EMBL" id="JAACJM010000012">
    <property type="protein sequence ID" value="KAF5369843.1"/>
    <property type="molecule type" value="Genomic_DNA"/>
</dbReference>
<keyword evidence="11" id="KW-0539">Nucleus</keyword>
<keyword evidence="8" id="KW-0378">Hydrolase</keyword>
<accession>A0A8H5GRB5</accession>
<proteinExistence type="inferred from homology"/>
<comment type="catalytic activity">
    <reaction evidence="13">
        <text>O-phospho-L-threonyl-[protein] + H2O = L-threonyl-[protein] + phosphate</text>
        <dbReference type="Rhea" id="RHEA:47004"/>
        <dbReference type="Rhea" id="RHEA-COMP:11060"/>
        <dbReference type="Rhea" id="RHEA-COMP:11605"/>
        <dbReference type="ChEBI" id="CHEBI:15377"/>
        <dbReference type="ChEBI" id="CHEBI:30013"/>
        <dbReference type="ChEBI" id="CHEBI:43474"/>
        <dbReference type="ChEBI" id="CHEBI:61977"/>
        <dbReference type="EC" id="3.1.3.16"/>
    </reaction>
</comment>
<gene>
    <name evidence="17" type="ORF">D9758_001138</name>
</gene>
<dbReference type="Pfam" id="PF04722">
    <property type="entry name" value="Ssu72"/>
    <property type="match status" value="1"/>
</dbReference>
<comment type="similarity">
    <text evidence="14">Belongs to the peptidase T1A family.</text>
</comment>
<comment type="catalytic activity">
    <reaction evidence="12">
        <text>O-phospho-L-seryl-[protein] + H2O = L-seryl-[protein] + phosphate</text>
        <dbReference type="Rhea" id="RHEA:20629"/>
        <dbReference type="Rhea" id="RHEA-COMP:9863"/>
        <dbReference type="Rhea" id="RHEA-COMP:11604"/>
        <dbReference type="ChEBI" id="CHEBI:15377"/>
        <dbReference type="ChEBI" id="CHEBI:29999"/>
        <dbReference type="ChEBI" id="CHEBI:43474"/>
        <dbReference type="ChEBI" id="CHEBI:83421"/>
        <dbReference type="EC" id="3.1.3.16"/>
    </reaction>
</comment>
<evidence type="ECO:0000256" key="13">
    <source>
        <dbReference type="ARBA" id="ARBA00048336"/>
    </source>
</evidence>
<dbReference type="GO" id="GO:0019773">
    <property type="term" value="C:proteasome core complex, alpha-subunit complex"/>
    <property type="evidence" value="ECO:0007669"/>
    <property type="project" value="UniProtKB-UniRule"/>
</dbReference>
<evidence type="ECO:0000256" key="8">
    <source>
        <dbReference type="ARBA" id="ARBA00022801"/>
    </source>
</evidence>
<dbReference type="GO" id="GO:0005737">
    <property type="term" value="C:cytoplasm"/>
    <property type="evidence" value="ECO:0007669"/>
    <property type="project" value="UniProtKB-SubCell"/>
</dbReference>
<dbReference type="InterPro" id="IPR001353">
    <property type="entry name" value="Proteasome_sua/b"/>
</dbReference>
<dbReference type="Pfam" id="PF10584">
    <property type="entry name" value="Proteasome_A_N"/>
    <property type="match status" value="1"/>
</dbReference>
<evidence type="ECO:0000313" key="17">
    <source>
        <dbReference type="EMBL" id="KAF5369843.1"/>
    </source>
</evidence>
<dbReference type="FunFam" id="3.60.20.10:FF:000028">
    <property type="entry name" value="Proteasome subunit alpha type"/>
    <property type="match status" value="1"/>
</dbReference>
<evidence type="ECO:0000313" key="18">
    <source>
        <dbReference type="Proteomes" id="UP000559256"/>
    </source>
</evidence>
<dbReference type="EC" id="3.1.3.16" evidence="5"/>
<dbReference type="Pfam" id="PF00227">
    <property type="entry name" value="Proteasome"/>
    <property type="match status" value="1"/>
</dbReference>
<evidence type="ECO:0000256" key="4">
    <source>
        <dbReference type="ARBA" id="ARBA00008978"/>
    </source>
</evidence>
<evidence type="ECO:0000259" key="16">
    <source>
        <dbReference type="SMART" id="SM00948"/>
    </source>
</evidence>
<evidence type="ECO:0000256" key="14">
    <source>
        <dbReference type="PROSITE-ProRule" id="PRU00808"/>
    </source>
</evidence>
<dbReference type="Proteomes" id="UP000559256">
    <property type="component" value="Unassembled WGS sequence"/>
</dbReference>
<reference evidence="17 18" key="1">
    <citation type="journal article" date="2020" name="ISME J.">
        <title>Uncovering the hidden diversity of litter-decomposition mechanisms in mushroom-forming fungi.</title>
        <authorList>
            <person name="Floudas D."/>
            <person name="Bentzer J."/>
            <person name="Ahren D."/>
            <person name="Johansson T."/>
            <person name="Persson P."/>
            <person name="Tunlid A."/>
        </authorList>
    </citation>
    <scope>NUCLEOTIDE SEQUENCE [LARGE SCALE GENOMIC DNA]</scope>
    <source>
        <strain evidence="17 18">CBS 291.85</strain>
    </source>
</reference>
<evidence type="ECO:0000256" key="11">
    <source>
        <dbReference type="ARBA" id="ARBA00023242"/>
    </source>
</evidence>
<name>A0A8H5GRB5_9AGAR</name>
<evidence type="ECO:0000256" key="10">
    <source>
        <dbReference type="ARBA" id="ARBA00022942"/>
    </source>
</evidence>
<dbReference type="FunFam" id="3.40.50.2300:FF:000039">
    <property type="entry name" value="RNA polymerase II subunit A C-terminal domain phosphatase"/>
    <property type="match status" value="1"/>
</dbReference>
<comment type="function">
    <text evidence="1">The proteasome is a multicatalytic proteinase complex which is characterized by its ability to cleave peptides with Arg, Phe, Tyr, Leu, and Glu adjacent to the leaving group at neutral or slightly basic pH. The proteasome has an ATP-dependent proteolytic activity.</text>
</comment>
<sequence>MPQLVTYTLFVSELAYPILPVMDPRKARDPRLVRADPRLQRLQQEPSTSTPTPPPDSQASFRDYSQNDFQHATGSVSNEDAVGAVNGPPPAYKPRPLFCVVCASNQNRSMEGHHALSKAGFRVISSGTGSAVRLPGPSIDKPNIYSFGTPYNTIYEELNAKDPRLYTANGLLQMLDRNRRLKLAPERWQETRTAADVVITCEERCFDIVCDDLLTRGGEFNRPVHIINVEIKDNHEEALIAGKAILDLASAIEAAKDIDEEIDSILEAQQEKHPHNLLHIVVQTAEHTGLSRSLIIEIYTETFSSYSLTVFSPSGKLVQIEHALAAVSQGTTSLGIKASNGIVIATEKKSPSILVDDSMLEKVAVVCPNIGIVYSGMGPDFRVLITRARKSAQAYWKMYGEYPPTRVLTQEVANVMQQATQSGGVRPYGVSLLIAGWDNHRGPTLYQVDPSGSFWAWKASAIGKNMVNAKTFLEKRYNDDISLEDAIHTALLTLKEGFEGQMTEKTIEIGIVSVPTPAELEESHTGAATGRPKPTFRKLTEEEIRDYLAL</sequence>
<dbReference type="CDD" id="cd03750">
    <property type="entry name" value="proteasome_alpha_type_2"/>
    <property type="match status" value="1"/>
</dbReference>
<keyword evidence="9" id="KW-0904">Protein phosphatase</keyword>
<evidence type="ECO:0000256" key="7">
    <source>
        <dbReference type="ARBA" id="ARBA00022664"/>
    </source>
</evidence>
<comment type="similarity">
    <text evidence="4">Belongs to the SSU72 phosphatase family.</text>
</comment>
<keyword evidence="7" id="KW-0507">mRNA processing</keyword>
<feature type="domain" description="Proteasome alpha-type subunits" evidence="16">
    <location>
        <begin position="304"/>
        <end position="326"/>
    </location>
</feature>
<feature type="region of interest" description="Disordered" evidence="15">
    <location>
        <begin position="29"/>
        <end position="62"/>
    </location>
</feature>
<dbReference type="AlphaFoldDB" id="A0A8H5GRB5"/>
<keyword evidence="18" id="KW-1185">Reference proteome</keyword>
<evidence type="ECO:0000256" key="6">
    <source>
        <dbReference type="ARBA" id="ARBA00022490"/>
    </source>
</evidence>
<evidence type="ECO:0000256" key="1">
    <source>
        <dbReference type="ARBA" id="ARBA00002000"/>
    </source>
</evidence>
<dbReference type="OrthoDB" id="431557at2759"/>
<dbReference type="NCBIfam" id="NF003075">
    <property type="entry name" value="PRK03996.1"/>
    <property type="match status" value="1"/>
</dbReference>
<evidence type="ECO:0000256" key="2">
    <source>
        <dbReference type="ARBA" id="ARBA00004123"/>
    </source>
</evidence>
<dbReference type="Gene3D" id="3.40.50.2300">
    <property type="match status" value="2"/>
</dbReference>
<protein>
    <recommendedName>
        <fullName evidence="5">protein-serine/threonine phosphatase</fullName>
        <ecNumber evidence="5">3.1.3.16</ecNumber>
    </recommendedName>
</protein>
<evidence type="ECO:0000256" key="5">
    <source>
        <dbReference type="ARBA" id="ARBA00013081"/>
    </source>
</evidence>
<comment type="caution">
    <text evidence="17">The sequence shown here is derived from an EMBL/GenBank/DDBJ whole genome shotgun (WGS) entry which is preliminary data.</text>
</comment>
<dbReference type="InterPro" id="IPR029055">
    <property type="entry name" value="Ntn_hydrolases_N"/>
</dbReference>
<dbReference type="GO" id="GO:0031124">
    <property type="term" value="P:mRNA 3'-end processing"/>
    <property type="evidence" value="ECO:0007669"/>
    <property type="project" value="UniProtKB-ARBA"/>
</dbReference>
<dbReference type="SMART" id="SM00948">
    <property type="entry name" value="Proteasome_A_N"/>
    <property type="match status" value="1"/>
</dbReference>